<feature type="transmembrane region" description="Helical" evidence="1">
    <location>
        <begin position="35"/>
        <end position="58"/>
    </location>
</feature>
<name>A0A5N6D525_ASPPA</name>
<keyword evidence="1" id="KW-0812">Transmembrane</keyword>
<evidence type="ECO:0000256" key="1">
    <source>
        <dbReference type="SAM" id="Phobius"/>
    </source>
</evidence>
<proteinExistence type="predicted"/>
<dbReference type="AlphaFoldDB" id="A0A5N6D525"/>
<dbReference type="EMBL" id="ML735048">
    <property type="protein sequence ID" value="KAB8200261.1"/>
    <property type="molecule type" value="Genomic_DNA"/>
</dbReference>
<organism evidence="2 3">
    <name type="scientific">Aspergillus parasiticus</name>
    <dbReference type="NCBI Taxonomy" id="5067"/>
    <lineage>
        <taxon>Eukaryota</taxon>
        <taxon>Fungi</taxon>
        <taxon>Dikarya</taxon>
        <taxon>Ascomycota</taxon>
        <taxon>Pezizomycotina</taxon>
        <taxon>Eurotiomycetes</taxon>
        <taxon>Eurotiomycetidae</taxon>
        <taxon>Eurotiales</taxon>
        <taxon>Aspergillaceae</taxon>
        <taxon>Aspergillus</taxon>
        <taxon>Aspergillus subgen. Circumdati</taxon>
    </lineage>
</organism>
<accession>A0A5N6D525</accession>
<evidence type="ECO:0000313" key="2">
    <source>
        <dbReference type="EMBL" id="KAB8200261.1"/>
    </source>
</evidence>
<gene>
    <name evidence="2" type="ORF">BDV34DRAFT_205135</name>
</gene>
<evidence type="ECO:0008006" key="4">
    <source>
        <dbReference type="Google" id="ProtNLM"/>
    </source>
</evidence>
<dbReference type="VEuPathDB" id="FungiDB:BDV34DRAFT_205135"/>
<evidence type="ECO:0000313" key="3">
    <source>
        <dbReference type="Proteomes" id="UP000326532"/>
    </source>
</evidence>
<sequence length="64" mass="7098">MPNDSTVAVHVSKDRVGPTRPHWRRVKLDKATNSWLMFVGTLHSGSIVYVVVGCMYALGTLGRE</sequence>
<keyword evidence="3" id="KW-1185">Reference proteome</keyword>
<reference evidence="2 3" key="1">
    <citation type="submission" date="2019-04" db="EMBL/GenBank/DDBJ databases">
        <title>Fungal friends and foes A comparative genomics study of 23 Aspergillus species from section Flavi.</title>
        <authorList>
            <consortium name="DOE Joint Genome Institute"/>
            <person name="Kjaerbolling I."/>
            <person name="Vesth T.C."/>
            <person name="Frisvad J.C."/>
            <person name="Nybo J.L."/>
            <person name="Theobald S."/>
            <person name="Kildgaard S."/>
            <person name="Petersen T.I."/>
            <person name="Kuo A."/>
            <person name="Sato A."/>
            <person name="Lyhne E.K."/>
            <person name="Kogle M.E."/>
            <person name="Wiebenga A."/>
            <person name="Kun R.S."/>
            <person name="Lubbers R.J."/>
            <person name="Makela M.R."/>
            <person name="Barry K."/>
            <person name="Chovatia M."/>
            <person name="Clum A."/>
            <person name="Daum C."/>
            <person name="Haridas S."/>
            <person name="He G."/>
            <person name="LaButti K."/>
            <person name="Lipzen A."/>
            <person name="Mondo S."/>
            <person name="Pangilinan J."/>
            <person name="Riley R."/>
            <person name="Salamov A."/>
            <person name="Simmons B.A."/>
            <person name="Magnuson J.K."/>
            <person name="Henrissat B."/>
            <person name="Mortensen U.H."/>
            <person name="Larsen T.O."/>
            <person name="De vries R.P."/>
            <person name="Grigoriev I.V."/>
            <person name="Machida M."/>
            <person name="Baker S.E."/>
            <person name="Andersen M.R."/>
        </authorList>
    </citation>
    <scope>NUCLEOTIDE SEQUENCE [LARGE SCALE GENOMIC DNA]</scope>
    <source>
        <strain evidence="2 3">CBS 117618</strain>
    </source>
</reference>
<protein>
    <recommendedName>
        <fullName evidence="4">Transmembrane protein</fullName>
    </recommendedName>
</protein>
<dbReference type="Proteomes" id="UP000326532">
    <property type="component" value="Unassembled WGS sequence"/>
</dbReference>
<keyword evidence="1" id="KW-0472">Membrane</keyword>
<keyword evidence="1" id="KW-1133">Transmembrane helix</keyword>